<evidence type="ECO:0000313" key="2">
    <source>
        <dbReference type="EMBL" id="KAK9102141.1"/>
    </source>
</evidence>
<evidence type="ECO:0000313" key="3">
    <source>
        <dbReference type="Proteomes" id="UP001417504"/>
    </source>
</evidence>
<feature type="region of interest" description="Disordered" evidence="1">
    <location>
        <begin position="1"/>
        <end position="25"/>
    </location>
</feature>
<keyword evidence="3" id="KW-1185">Reference proteome</keyword>
<evidence type="ECO:0000256" key="1">
    <source>
        <dbReference type="SAM" id="MobiDB-lite"/>
    </source>
</evidence>
<protein>
    <submittedName>
        <fullName evidence="2">Uncharacterized protein</fullName>
    </submittedName>
</protein>
<proteinExistence type="predicted"/>
<organism evidence="2 3">
    <name type="scientific">Stephania japonica</name>
    <dbReference type="NCBI Taxonomy" id="461633"/>
    <lineage>
        <taxon>Eukaryota</taxon>
        <taxon>Viridiplantae</taxon>
        <taxon>Streptophyta</taxon>
        <taxon>Embryophyta</taxon>
        <taxon>Tracheophyta</taxon>
        <taxon>Spermatophyta</taxon>
        <taxon>Magnoliopsida</taxon>
        <taxon>Ranunculales</taxon>
        <taxon>Menispermaceae</taxon>
        <taxon>Menispermoideae</taxon>
        <taxon>Cissampelideae</taxon>
        <taxon>Stephania</taxon>
    </lineage>
</organism>
<comment type="caution">
    <text evidence="2">The sequence shown here is derived from an EMBL/GenBank/DDBJ whole genome shotgun (WGS) entry which is preliminary data.</text>
</comment>
<accession>A0AAP0EYQ8</accession>
<sequence length="88" mass="10336">MASITSYQYHHREHRHKRSRRRSCGGLGKRCLSMVKQQKTRFYILGRWNLKRQSIRGGNSSECYESMIAKSMEDPPEQSETENVEGVM</sequence>
<gene>
    <name evidence="2" type="ORF">Sjap_019395</name>
</gene>
<dbReference type="Proteomes" id="UP001417504">
    <property type="component" value="Unassembled WGS sequence"/>
</dbReference>
<feature type="compositionally biased region" description="Basic residues" evidence="1">
    <location>
        <begin position="9"/>
        <end position="23"/>
    </location>
</feature>
<name>A0AAP0EYQ8_9MAGN</name>
<dbReference type="AlphaFoldDB" id="A0AAP0EYQ8"/>
<dbReference type="EMBL" id="JBBNAE010000008">
    <property type="protein sequence ID" value="KAK9102141.1"/>
    <property type="molecule type" value="Genomic_DNA"/>
</dbReference>
<reference evidence="2 3" key="1">
    <citation type="submission" date="2024-01" db="EMBL/GenBank/DDBJ databases">
        <title>Genome assemblies of Stephania.</title>
        <authorList>
            <person name="Yang L."/>
        </authorList>
    </citation>
    <scope>NUCLEOTIDE SEQUENCE [LARGE SCALE GENOMIC DNA]</scope>
    <source>
        <strain evidence="2">QJT</strain>
        <tissue evidence="2">Leaf</tissue>
    </source>
</reference>